<proteinExistence type="predicted"/>
<keyword evidence="9" id="KW-1185">Reference proteome</keyword>
<dbReference type="PROSITE" id="PS00010">
    <property type="entry name" value="ASX_HYDROXYL"/>
    <property type="match status" value="1"/>
</dbReference>
<dbReference type="InterPro" id="IPR001881">
    <property type="entry name" value="EGF-like_Ca-bd_dom"/>
</dbReference>
<evidence type="ECO:0000259" key="7">
    <source>
        <dbReference type="PROSITE" id="PS50026"/>
    </source>
</evidence>
<dbReference type="PANTHER" id="PTHR24049">
    <property type="entry name" value="CRUMBS FAMILY MEMBER"/>
    <property type="match status" value="1"/>
</dbReference>
<evidence type="ECO:0000256" key="3">
    <source>
        <dbReference type="ARBA" id="ARBA00022737"/>
    </source>
</evidence>
<evidence type="ECO:0000313" key="8">
    <source>
        <dbReference type="EMBL" id="KAL3282925.1"/>
    </source>
</evidence>
<keyword evidence="4 6" id="KW-1015">Disulfide bond</keyword>
<dbReference type="InterPro" id="IPR051022">
    <property type="entry name" value="Notch_Cell-Fate_Det"/>
</dbReference>
<protein>
    <recommendedName>
        <fullName evidence="7">EGF-like domain-containing protein</fullName>
    </recommendedName>
</protein>
<dbReference type="Pfam" id="PF12661">
    <property type="entry name" value="hEGF"/>
    <property type="match status" value="1"/>
</dbReference>
<dbReference type="PROSITE" id="PS01186">
    <property type="entry name" value="EGF_2"/>
    <property type="match status" value="1"/>
</dbReference>
<evidence type="ECO:0000256" key="2">
    <source>
        <dbReference type="ARBA" id="ARBA00022729"/>
    </source>
</evidence>
<name>A0ABD2NW92_9CUCU</name>
<dbReference type="PROSITE" id="PS00022">
    <property type="entry name" value="EGF_1"/>
    <property type="match status" value="1"/>
</dbReference>
<evidence type="ECO:0000256" key="4">
    <source>
        <dbReference type="ARBA" id="ARBA00023157"/>
    </source>
</evidence>
<comment type="caution">
    <text evidence="6">Lacks conserved residue(s) required for the propagation of feature annotation.</text>
</comment>
<comment type="caution">
    <text evidence="8">The sequence shown here is derived from an EMBL/GenBank/DDBJ whole genome shotgun (WGS) entry which is preliminary data.</text>
</comment>
<feature type="domain" description="EGF-like" evidence="7">
    <location>
        <begin position="44"/>
        <end position="80"/>
    </location>
</feature>
<dbReference type="SMART" id="SM00181">
    <property type="entry name" value="EGF"/>
    <property type="match status" value="2"/>
</dbReference>
<dbReference type="InterPro" id="IPR018097">
    <property type="entry name" value="EGF_Ca-bd_CS"/>
</dbReference>
<accession>A0ABD2NW92</accession>
<dbReference type="CDD" id="cd00054">
    <property type="entry name" value="EGF_CA"/>
    <property type="match status" value="1"/>
</dbReference>
<dbReference type="SUPFAM" id="SSF57196">
    <property type="entry name" value="EGF/Laminin"/>
    <property type="match status" value="1"/>
</dbReference>
<dbReference type="SMART" id="SM00179">
    <property type="entry name" value="EGF_CA"/>
    <property type="match status" value="1"/>
</dbReference>
<dbReference type="InterPro" id="IPR000152">
    <property type="entry name" value="EGF-type_Asp/Asn_hydroxyl_site"/>
</dbReference>
<reference evidence="8 9" key="1">
    <citation type="journal article" date="2021" name="BMC Biol.">
        <title>Horizontally acquired antibacterial genes associated with adaptive radiation of ladybird beetles.</title>
        <authorList>
            <person name="Li H.S."/>
            <person name="Tang X.F."/>
            <person name="Huang Y.H."/>
            <person name="Xu Z.Y."/>
            <person name="Chen M.L."/>
            <person name="Du X.Y."/>
            <person name="Qiu B.Y."/>
            <person name="Chen P.T."/>
            <person name="Zhang W."/>
            <person name="Slipinski A."/>
            <person name="Escalona H.E."/>
            <person name="Waterhouse R.M."/>
            <person name="Zwick A."/>
            <person name="Pang H."/>
        </authorList>
    </citation>
    <scope>NUCLEOTIDE SEQUENCE [LARGE SCALE GENOMIC DNA]</scope>
    <source>
        <strain evidence="8">SYSU2018</strain>
    </source>
</reference>
<feature type="disulfide bond" evidence="6">
    <location>
        <begin position="70"/>
        <end position="79"/>
    </location>
</feature>
<evidence type="ECO:0000256" key="1">
    <source>
        <dbReference type="ARBA" id="ARBA00022536"/>
    </source>
</evidence>
<keyword evidence="2" id="KW-0732">Signal</keyword>
<dbReference type="InterPro" id="IPR013032">
    <property type="entry name" value="EGF-like_CS"/>
</dbReference>
<keyword evidence="1 6" id="KW-0245">EGF-like domain</keyword>
<dbReference type="FunFam" id="2.10.25.10:FF:000122">
    <property type="entry name" value="Protein crumbs homolog 2"/>
    <property type="match status" value="1"/>
</dbReference>
<organism evidence="8 9">
    <name type="scientific">Cryptolaemus montrouzieri</name>
    <dbReference type="NCBI Taxonomy" id="559131"/>
    <lineage>
        <taxon>Eukaryota</taxon>
        <taxon>Metazoa</taxon>
        <taxon>Ecdysozoa</taxon>
        <taxon>Arthropoda</taxon>
        <taxon>Hexapoda</taxon>
        <taxon>Insecta</taxon>
        <taxon>Pterygota</taxon>
        <taxon>Neoptera</taxon>
        <taxon>Endopterygota</taxon>
        <taxon>Coleoptera</taxon>
        <taxon>Polyphaga</taxon>
        <taxon>Cucujiformia</taxon>
        <taxon>Coccinelloidea</taxon>
        <taxon>Coccinellidae</taxon>
        <taxon>Scymninae</taxon>
        <taxon>Scymnini</taxon>
        <taxon>Cryptolaemus</taxon>
    </lineage>
</organism>
<dbReference type="PROSITE" id="PS01187">
    <property type="entry name" value="EGF_CA"/>
    <property type="match status" value="1"/>
</dbReference>
<dbReference type="EMBL" id="JABFTP020000144">
    <property type="protein sequence ID" value="KAL3282925.1"/>
    <property type="molecule type" value="Genomic_DNA"/>
</dbReference>
<dbReference type="PROSITE" id="PS50026">
    <property type="entry name" value="EGF_3"/>
    <property type="match status" value="2"/>
</dbReference>
<evidence type="ECO:0000256" key="6">
    <source>
        <dbReference type="PROSITE-ProRule" id="PRU00076"/>
    </source>
</evidence>
<dbReference type="PANTHER" id="PTHR24049:SF22">
    <property type="entry name" value="DROSOPHILA CRUMBS HOMOLOG"/>
    <property type="match status" value="1"/>
</dbReference>
<dbReference type="GO" id="GO:0005886">
    <property type="term" value="C:plasma membrane"/>
    <property type="evidence" value="ECO:0007669"/>
    <property type="project" value="UniProtKB-ARBA"/>
</dbReference>
<dbReference type="Proteomes" id="UP001516400">
    <property type="component" value="Unassembled WGS sequence"/>
</dbReference>
<dbReference type="Pfam" id="PF00008">
    <property type="entry name" value="EGF"/>
    <property type="match status" value="1"/>
</dbReference>
<dbReference type="AlphaFoldDB" id="A0ABD2NW92"/>
<keyword evidence="3" id="KW-0677">Repeat</keyword>
<feature type="domain" description="EGF-like" evidence="7">
    <location>
        <begin position="82"/>
        <end position="119"/>
    </location>
</feature>
<gene>
    <name evidence="8" type="ORF">HHI36_006083</name>
</gene>
<dbReference type="InterPro" id="IPR000742">
    <property type="entry name" value="EGF"/>
</dbReference>
<evidence type="ECO:0000256" key="5">
    <source>
        <dbReference type="ARBA" id="ARBA00023180"/>
    </source>
</evidence>
<sequence length="141" mass="15696">MELQCLTVLVHQVFQVSMKLNCFCLLKYSNIYSYFLSGDLCEIDLNECDSNPCLNNGTCLDAVNGYLCRCPSGYSGIHCEIDVAVCNSTNETRCANSGICEEGPGETFTCKCLPGKKCRFLHLNNLYLQNSCPLGHFSFFL</sequence>
<dbReference type="PRINTS" id="PR00010">
    <property type="entry name" value="EGFBLOOD"/>
</dbReference>
<evidence type="ECO:0000313" key="9">
    <source>
        <dbReference type="Proteomes" id="UP001516400"/>
    </source>
</evidence>
<keyword evidence="5" id="KW-0325">Glycoprotein</keyword>
<dbReference type="Gene3D" id="2.10.25.10">
    <property type="entry name" value="Laminin"/>
    <property type="match status" value="1"/>
</dbReference>